<proteinExistence type="predicted"/>
<dbReference type="PANTHER" id="PTHR33786:SF5">
    <property type="entry name" value="EXPRESSED PROTEIN"/>
    <property type="match status" value="1"/>
</dbReference>
<feature type="domain" description="DUF7866" evidence="1">
    <location>
        <begin position="80"/>
        <end position="133"/>
    </location>
</feature>
<accession>A0A2I0ILN8</accession>
<evidence type="ECO:0000313" key="2">
    <source>
        <dbReference type="EMBL" id="PKI44590.1"/>
    </source>
</evidence>
<protein>
    <recommendedName>
        <fullName evidence="1">DUF7866 domain-containing protein</fullName>
    </recommendedName>
</protein>
<organism evidence="2 3">
    <name type="scientific">Punica granatum</name>
    <name type="common">Pomegranate</name>
    <dbReference type="NCBI Taxonomy" id="22663"/>
    <lineage>
        <taxon>Eukaryota</taxon>
        <taxon>Viridiplantae</taxon>
        <taxon>Streptophyta</taxon>
        <taxon>Embryophyta</taxon>
        <taxon>Tracheophyta</taxon>
        <taxon>Spermatophyta</taxon>
        <taxon>Magnoliopsida</taxon>
        <taxon>eudicotyledons</taxon>
        <taxon>Gunneridae</taxon>
        <taxon>Pentapetalae</taxon>
        <taxon>rosids</taxon>
        <taxon>malvids</taxon>
        <taxon>Myrtales</taxon>
        <taxon>Lythraceae</taxon>
        <taxon>Punica</taxon>
    </lineage>
</organism>
<dbReference type="PANTHER" id="PTHR33786">
    <property type="entry name" value="UBIQUITIN CARBOXYL-TERMINAL HYDROLASE"/>
    <property type="match status" value="1"/>
</dbReference>
<name>A0A2I0ILN8_PUNGR</name>
<gene>
    <name evidence="2" type="ORF">CRG98_034945</name>
</gene>
<dbReference type="AlphaFoldDB" id="A0A2I0ILN8"/>
<keyword evidence="3" id="KW-1185">Reference proteome</keyword>
<sequence length="134" mass="14598">MDRSRLGGKDTLRPGPWKYQFTRVNSIAFPRSKTSSVLSTVKSVQADLQAAYKFEPADISVENYPIPEAGNDDPRQQFAPFQICLPCKCCAAASPAPTCTTMPCCFGIDCQIPKKPFGFCAFVPKTCNCTSCAV</sequence>
<evidence type="ECO:0000313" key="3">
    <source>
        <dbReference type="Proteomes" id="UP000233551"/>
    </source>
</evidence>
<dbReference type="Pfam" id="PF25268">
    <property type="entry name" value="DUF7866"/>
    <property type="match status" value="1"/>
</dbReference>
<dbReference type="Proteomes" id="UP000233551">
    <property type="component" value="Unassembled WGS sequence"/>
</dbReference>
<evidence type="ECO:0000259" key="1">
    <source>
        <dbReference type="Pfam" id="PF25268"/>
    </source>
</evidence>
<dbReference type="EMBL" id="PGOL01002859">
    <property type="protein sequence ID" value="PKI44590.1"/>
    <property type="molecule type" value="Genomic_DNA"/>
</dbReference>
<dbReference type="STRING" id="22663.A0A2I0ILN8"/>
<comment type="caution">
    <text evidence="2">The sequence shown here is derived from an EMBL/GenBank/DDBJ whole genome shotgun (WGS) entry which is preliminary data.</text>
</comment>
<reference evidence="2 3" key="1">
    <citation type="submission" date="2017-11" db="EMBL/GenBank/DDBJ databases">
        <title>De-novo sequencing of pomegranate (Punica granatum L.) genome.</title>
        <authorList>
            <person name="Akparov Z."/>
            <person name="Amiraslanov A."/>
            <person name="Hajiyeva S."/>
            <person name="Abbasov M."/>
            <person name="Kaur K."/>
            <person name="Hamwieh A."/>
            <person name="Solovyev V."/>
            <person name="Salamov A."/>
            <person name="Braich B."/>
            <person name="Kosarev P."/>
            <person name="Mahmoud A."/>
            <person name="Hajiyev E."/>
            <person name="Babayeva S."/>
            <person name="Izzatullayeva V."/>
            <person name="Mammadov A."/>
            <person name="Mammadov A."/>
            <person name="Sharifova S."/>
            <person name="Ojaghi J."/>
            <person name="Eynullazada K."/>
            <person name="Bayramov B."/>
            <person name="Abdulazimova A."/>
            <person name="Shahmuradov I."/>
        </authorList>
    </citation>
    <scope>NUCLEOTIDE SEQUENCE [LARGE SCALE GENOMIC DNA]</scope>
    <source>
        <strain evidence="3">cv. AG2017</strain>
        <tissue evidence="2">Leaf</tissue>
    </source>
</reference>
<dbReference type="InterPro" id="IPR057188">
    <property type="entry name" value="DUF7866"/>
</dbReference>